<dbReference type="RefSeq" id="WP_344129133.1">
    <property type="nucleotide sequence ID" value="NZ_BAAALT010000056.1"/>
</dbReference>
<protein>
    <recommendedName>
        <fullName evidence="3">XRE family transcriptional regulator</fullName>
    </recommendedName>
</protein>
<comment type="caution">
    <text evidence="1">The sequence shown here is derived from an EMBL/GenBank/DDBJ whole genome shotgun (WGS) entry which is preliminary data.</text>
</comment>
<organism evidence="1 2">
    <name type="scientific">Luedemannella flava</name>
    <dbReference type="NCBI Taxonomy" id="349316"/>
    <lineage>
        <taxon>Bacteria</taxon>
        <taxon>Bacillati</taxon>
        <taxon>Actinomycetota</taxon>
        <taxon>Actinomycetes</taxon>
        <taxon>Micromonosporales</taxon>
        <taxon>Micromonosporaceae</taxon>
        <taxon>Luedemannella</taxon>
    </lineage>
</organism>
<proteinExistence type="predicted"/>
<sequence>MVGVFQPIQIPDWAWRSEAARAALRSRDAAGILRVAQQYGGASQHRVANAVGILQGRVSEIMRGTRQITSLQVFERIADGLDMPDHARVTMGLAPRVAAEPTPVGEVLATFAHQAAAEADIRARAAATSRLDILAVRALGIIGFKDSLLRRSVLGAAPRPTLRVLLLDPDSAAATQRAGEIDESVEAFTGGIRLSLVRLRELAAAVPTEVYLYDEVPVWRMIGMDDTLYVSSFSAQWEGHESPTYKLVNTTGGALFHGFRRTFDDLRDGAHRVI</sequence>
<name>A0ABN2LY17_9ACTN</name>
<evidence type="ECO:0008006" key="3">
    <source>
        <dbReference type="Google" id="ProtNLM"/>
    </source>
</evidence>
<dbReference type="EMBL" id="BAAALT010000056">
    <property type="protein sequence ID" value="GAA1800302.1"/>
    <property type="molecule type" value="Genomic_DNA"/>
</dbReference>
<gene>
    <name evidence="1" type="ORF">GCM10009682_22360</name>
</gene>
<reference evidence="1 2" key="1">
    <citation type="journal article" date="2019" name="Int. J. Syst. Evol. Microbiol.">
        <title>The Global Catalogue of Microorganisms (GCM) 10K type strain sequencing project: providing services to taxonomists for standard genome sequencing and annotation.</title>
        <authorList>
            <consortium name="The Broad Institute Genomics Platform"/>
            <consortium name="The Broad Institute Genome Sequencing Center for Infectious Disease"/>
            <person name="Wu L."/>
            <person name="Ma J."/>
        </authorList>
    </citation>
    <scope>NUCLEOTIDE SEQUENCE [LARGE SCALE GENOMIC DNA]</scope>
    <source>
        <strain evidence="1 2">JCM 13250</strain>
    </source>
</reference>
<dbReference type="Pfam" id="PF13560">
    <property type="entry name" value="HTH_31"/>
    <property type="match status" value="1"/>
</dbReference>
<accession>A0ABN2LY17</accession>
<evidence type="ECO:0000313" key="1">
    <source>
        <dbReference type="EMBL" id="GAA1800302.1"/>
    </source>
</evidence>
<dbReference type="SUPFAM" id="SSF47413">
    <property type="entry name" value="lambda repressor-like DNA-binding domains"/>
    <property type="match status" value="1"/>
</dbReference>
<evidence type="ECO:0000313" key="2">
    <source>
        <dbReference type="Proteomes" id="UP001500218"/>
    </source>
</evidence>
<keyword evidence="2" id="KW-1185">Reference proteome</keyword>
<dbReference type="InterPro" id="IPR010982">
    <property type="entry name" value="Lambda_DNA-bd_dom_sf"/>
</dbReference>
<dbReference type="Proteomes" id="UP001500218">
    <property type="component" value="Unassembled WGS sequence"/>
</dbReference>